<evidence type="ECO:0000256" key="1">
    <source>
        <dbReference type="SAM" id="MobiDB-lite"/>
    </source>
</evidence>
<feature type="compositionally biased region" description="Polar residues" evidence="1">
    <location>
        <begin position="47"/>
        <end position="59"/>
    </location>
</feature>
<comment type="caution">
    <text evidence="2">The sequence shown here is derived from an EMBL/GenBank/DDBJ whole genome shotgun (WGS) entry which is preliminary data.</text>
</comment>
<dbReference type="Proteomes" id="UP000704712">
    <property type="component" value="Unassembled WGS sequence"/>
</dbReference>
<protein>
    <submittedName>
        <fullName evidence="2">Uncharacterized protein</fullName>
    </submittedName>
</protein>
<reference evidence="2" key="1">
    <citation type="submission" date="2020-03" db="EMBL/GenBank/DDBJ databases">
        <title>Hybrid Assembly of Korean Phytophthora infestans isolates.</title>
        <authorList>
            <person name="Prokchorchik M."/>
            <person name="Lee Y."/>
            <person name="Seo J."/>
            <person name="Cho J.-H."/>
            <person name="Park Y.-E."/>
            <person name="Jang D.-C."/>
            <person name="Im J.-S."/>
            <person name="Choi J.-G."/>
            <person name="Park H.-J."/>
            <person name="Lee G.-B."/>
            <person name="Lee Y.-G."/>
            <person name="Hong S.-Y."/>
            <person name="Cho K."/>
            <person name="Sohn K.H."/>
        </authorList>
    </citation>
    <scope>NUCLEOTIDE SEQUENCE</scope>
    <source>
        <strain evidence="2">KR_2_A2</strain>
    </source>
</reference>
<accession>A0A8S9UCD6</accession>
<gene>
    <name evidence="2" type="ORF">GN958_ATG13856</name>
</gene>
<dbReference type="AlphaFoldDB" id="A0A8S9UCD6"/>
<dbReference type="EMBL" id="JAACNO010001886">
    <property type="protein sequence ID" value="KAF4136959.1"/>
    <property type="molecule type" value="Genomic_DNA"/>
</dbReference>
<name>A0A8S9UCD6_PHYIN</name>
<evidence type="ECO:0000313" key="2">
    <source>
        <dbReference type="EMBL" id="KAF4136959.1"/>
    </source>
</evidence>
<sequence length="59" mass="6199">MKVNEEHHSLEGSRERGPALYGPDQTESPDTLDAVSGRAISGMPGDQLSSTAESSGAQR</sequence>
<feature type="compositionally biased region" description="Basic and acidic residues" evidence="1">
    <location>
        <begin position="1"/>
        <end position="17"/>
    </location>
</feature>
<evidence type="ECO:0000313" key="3">
    <source>
        <dbReference type="Proteomes" id="UP000704712"/>
    </source>
</evidence>
<feature type="region of interest" description="Disordered" evidence="1">
    <location>
        <begin position="1"/>
        <end position="59"/>
    </location>
</feature>
<proteinExistence type="predicted"/>
<organism evidence="2 3">
    <name type="scientific">Phytophthora infestans</name>
    <name type="common">Potato late blight agent</name>
    <name type="synonym">Botrytis infestans</name>
    <dbReference type="NCBI Taxonomy" id="4787"/>
    <lineage>
        <taxon>Eukaryota</taxon>
        <taxon>Sar</taxon>
        <taxon>Stramenopiles</taxon>
        <taxon>Oomycota</taxon>
        <taxon>Peronosporomycetes</taxon>
        <taxon>Peronosporales</taxon>
        <taxon>Peronosporaceae</taxon>
        <taxon>Phytophthora</taxon>
    </lineage>
</organism>